<dbReference type="Proteomes" id="UP001642360">
    <property type="component" value="Unassembled WGS sequence"/>
</dbReference>
<evidence type="ECO:0000313" key="3">
    <source>
        <dbReference type="EMBL" id="CAK9133404.1"/>
    </source>
</evidence>
<evidence type="ECO:0008006" key="5">
    <source>
        <dbReference type="Google" id="ProtNLM"/>
    </source>
</evidence>
<gene>
    <name evidence="3" type="ORF">ILEXP_LOCUS312</name>
</gene>
<feature type="chain" id="PRO_5044867977" description="Glycine-rich protein" evidence="2">
    <location>
        <begin position="28"/>
        <end position="117"/>
    </location>
</feature>
<dbReference type="Pfam" id="PF07172">
    <property type="entry name" value="GRP"/>
    <property type="match status" value="1"/>
</dbReference>
<feature type="signal peptide" evidence="2">
    <location>
        <begin position="1"/>
        <end position="27"/>
    </location>
</feature>
<dbReference type="InterPro" id="IPR010800">
    <property type="entry name" value="GRP"/>
</dbReference>
<proteinExistence type="predicted"/>
<feature type="compositionally biased region" description="Gly residues" evidence="1">
    <location>
        <begin position="47"/>
        <end position="69"/>
    </location>
</feature>
<dbReference type="PANTHER" id="PTHR37389">
    <property type="entry name" value="NODULIN-24"/>
    <property type="match status" value="1"/>
</dbReference>
<keyword evidence="2" id="KW-0732">Signal</keyword>
<accession>A0ABC8QRH0</accession>
<reference evidence="3 4" key="1">
    <citation type="submission" date="2024-02" db="EMBL/GenBank/DDBJ databases">
        <authorList>
            <person name="Vignale AGUSTIN F."/>
            <person name="Sosa J E."/>
            <person name="Modenutti C."/>
        </authorList>
    </citation>
    <scope>NUCLEOTIDE SEQUENCE [LARGE SCALE GENOMIC DNA]</scope>
</reference>
<comment type="caution">
    <text evidence="3">The sequence shown here is derived from an EMBL/GenBank/DDBJ whole genome shotgun (WGS) entry which is preliminary data.</text>
</comment>
<evidence type="ECO:0000256" key="1">
    <source>
        <dbReference type="SAM" id="MobiDB-lite"/>
    </source>
</evidence>
<dbReference type="AlphaFoldDB" id="A0ABC8QRH0"/>
<sequence length="117" mass="12050">MASSKTLLLLLCALFALVLLISSEVAASKDQTHESMTTKGVEEALYGGPGNGDPGYGRGGDPGYGRGGGGGGGGYQGGGGCRQHGCCRRYRYGSGCQRCCSYANEVPDADFEDDIKN</sequence>
<dbReference type="EMBL" id="CAUOFW020000003">
    <property type="protein sequence ID" value="CAK9133404.1"/>
    <property type="molecule type" value="Genomic_DNA"/>
</dbReference>
<keyword evidence="4" id="KW-1185">Reference proteome</keyword>
<dbReference type="PANTHER" id="PTHR37389:SF33">
    <property type="entry name" value="GLYCINE-RICH PROTEIN-LIKE"/>
    <property type="match status" value="1"/>
</dbReference>
<name>A0ABC8QRH0_9AQUA</name>
<protein>
    <recommendedName>
        <fullName evidence="5">Glycine-rich protein</fullName>
    </recommendedName>
</protein>
<evidence type="ECO:0000313" key="4">
    <source>
        <dbReference type="Proteomes" id="UP001642360"/>
    </source>
</evidence>
<evidence type="ECO:0000256" key="2">
    <source>
        <dbReference type="SAM" id="SignalP"/>
    </source>
</evidence>
<organism evidence="3 4">
    <name type="scientific">Ilex paraguariensis</name>
    <name type="common">yerba mate</name>
    <dbReference type="NCBI Taxonomy" id="185542"/>
    <lineage>
        <taxon>Eukaryota</taxon>
        <taxon>Viridiplantae</taxon>
        <taxon>Streptophyta</taxon>
        <taxon>Embryophyta</taxon>
        <taxon>Tracheophyta</taxon>
        <taxon>Spermatophyta</taxon>
        <taxon>Magnoliopsida</taxon>
        <taxon>eudicotyledons</taxon>
        <taxon>Gunneridae</taxon>
        <taxon>Pentapetalae</taxon>
        <taxon>asterids</taxon>
        <taxon>campanulids</taxon>
        <taxon>Aquifoliales</taxon>
        <taxon>Aquifoliaceae</taxon>
        <taxon>Ilex</taxon>
    </lineage>
</organism>
<feature type="region of interest" description="Disordered" evidence="1">
    <location>
        <begin position="28"/>
        <end position="69"/>
    </location>
</feature>